<evidence type="ECO:0000256" key="4">
    <source>
        <dbReference type="ARBA" id="ARBA00022737"/>
    </source>
</evidence>
<name>A0A0B1SZ43_OESDE</name>
<organism evidence="12 13">
    <name type="scientific">Oesophagostomum dentatum</name>
    <name type="common">Nodular worm</name>
    <dbReference type="NCBI Taxonomy" id="61180"/>
    <lineage>
        <taxon>Eukaryota</taxon>
        <taxon>Metazoa</taxon>
        <taxon>Ecdysozoa</taxon>
        <taxon>Nematoda</taxon>
        <taxon>Chromadorea</taxon>
        <taxon>Rhabditida</taxon>
        <taxon>Rhabditina</taxon>
        <taxon>Rhabditomorpha</taxon>
        <taxon>Strongyloidea</taxon>
        <taxon>Strongylidae</taxon>
        <taxon>Oesophagostomum</taxon>
    </lineage>
</organism>
<protein>
    <submittedName>
        <fullName evidence="12">Cadherin domain protein</fullName>
    </submittedName>
</protein>
<feature type="domain" description="Cadherin" evidence="11">
    <location>
        <begin position="954"/>
        <end position="1056"/>
    </location>
</feature>
<keyword evidence="9" id="KW-0325">Glycoprotein</keyword>
<feature type="domain" description="Cadherin" evidence="11">
    <location>
        <begin position="1632"/>
        <end position="1734"/>
    </location>
</feature>
<keyword evidence="8" id="KW-0472">Membrane</keyword>
<evidence type="ECO:0000256" key="5">
    <source>
        <dbReference type="ARBA" id="ARBA00022837"/>
    </source>
</evidence>
<feature type="domain" description="Cadherin" evidence="11">
    <location>
        <begin position="1438"/>
        <end position="1540"/>
    </location>
</feature>
<comment type="subcellular location">
    <subcellularLocation>
        <location evidence="1">Membrane</location>
    </subcellularLocation>
</comment>
<accession>A0A0B1SZ43</accession>
<keyword evidence="7" id="KW-1133">Transmembrane helix</keyword>
<dbReference type="Pfam" id="PF00028">
    <property type="entry name" value="Cadherin"/>
    <property type="match status" value="9"/>
</dbReference>
<dbReference type="Proteomes" id="UP000053660">
    <property type="component" value="Unassembled WGS sequence"/>
</dbReference>
<feature type="domain" description="Cadherin" evidence="11">
    <location>
        <begin position="536"/>
        <end position="639"/>
    </location>
</feature>
<dbReference type="PROSITE" id="PS00232">
    <property type="entry name" value="CADHERIN_1"/>
    <property type="match status" value="7"/>
</dbReference>
<keyword evidence="6" id="KW-0130">Cell adhesion</keyword>
<dbReference type="FunFam" id="2.60.40.60:FF:000080">
    <property type="entry name" value="FAT atypical cadherin 1"/>
    <property type="match status" value="1"/>
</dbReference>
<dbReference type="InterPro" id="IPR002126">
    <property type="entry name" value="Cadherin-like_dom"/>
</dbReference>
<feature type="domain" description="Cadherin" evidence="11">
    <location>
        <begin position="848"/>
        <end position="953"/>
    </location>
</feature>
<feature type="domain" description="Cadherin" evidence="11">
    <location>
        <begin position="745"/>
        <end position="846"/>
    </location>
</feature>
<dbReference type="GO" id="GO:0007411">
    <property type="term" value="P:axon guidance"/>
    <property type="evidence" value="ECO:0007669"/>
    <property type="project" value="UniProtKB-ARBA"/>
</dbReference>
<dbReference type="PRINTS" id="PR00205">
    <property type="entry name" value="CADHERIN"/>
</dbReference>
<keyword evidence="13" id="KW-1185">Reference proteome</keyword>
<evidence type="ECO:0000256" key="3">
    <source>
        <dbReference type="ARBA" id="ARBA00022692"/>
    </source>
</evidence>
<dbReference type="CDD" id="cd11304">
    <property type="entry name" value="Cadherin_repeat"/>
    <property type="match status" value="13"/>
</dbReference>
<gene>
    <name evidence="12" type="ORF">OESDEN_09915</name>
</gene>
<feature type="domain" description="Cadherin" evidence="11">
    <location>
        <begin position="639"/>
        <end position="744"/>
    </location>
</feature>
<feature type="non-terminal residue" evidence="12">
    <location>
        <position position="1"/>
    </location>
</feature>
<sequence length="1885" mass="206707">ISSSTPIGSIVGKVRAVAGSHIITYRTSSQLFDVDSWGNVILTGQLDPSGTREVVVTASTPFRSSTTLLKIEITADLLTETGHFSVEENSVGGIITVLDENYQVLLTVPQTSAFVVQNKQLVLTSPLDHEMSSTYQVLVGNNSPPVLPPSSFSSTHLLTVDVIDVNDNDPVCDVTTFLAYESPFSTTLSCTDPDTGDKSTLSYRVTSSGATVTDNGRLSVHLSNETVTTVYVDVSDGKDDNSKRTKTILVHVILSIKNDPGISFPSKEISMLMTSSQPVGTKLGRITAESALPIKYYVVGSSLIRVNEDTGVVSTRRLARKDETATIVAVSSRGVASVKLNVEVIEDQLILPRQRFLFAPRSLTSGQSLGSIDLGRDDVSIDLSDPYLYIRGNELSLKKDLQFIGAHFYNCSAHVWKGRVSADIEIYVLPPSTETTYTTNGHLEFWIRENAPYGSVVGRVPEGANKSGAPTYSIIGEAGLSIDPQSGILKTATVFDHETQQLYSFKLRSTYPSGEFIDQDAILLIDDENDNIPKFEQDTYGTEIEEDIEIGAEILQLRWTDRDFNNAFHLSTIEGNELSQFEVGQEGRITVSKPLDREQLSSHRLVIRLSDGIAPYPYHTTECTVVINLIDINDNAPVFISQTEFQVEENSHRMKVVGRVRAVDADSDRNAQISYRILPESLPWAEFIIDAVHGDIMVNKPLDYEQKQNYTFIVVAMDYGMPQLQSEQEITVYVVDTNDHDPIISSNLTVVDVNEVAPRGTVIANFRVEDKDTAENSASVFEIVEDYGIFDVSPISGQLSLALPLDFEAQSEYNVTVSARNIAGGTKSFTSIIVRVIDNNDEAPRFISGSPVHFSVVENLPGPYPAVIGSTISEDLDEGENGLVTYSIFKGNTTLFSINSATGEVLVLAPLDREETTEHFLTAQATDSGSPRLSATSEIKITVLDDNDNAPEFDQPYYIVHVRENSKIGTEVLHVNATDKDEGRNGLIRYSLLGESPFSIDPVTGAITIAGEVDREASSRYHMRIQATDYGKYKRQISIAYLTVIIDDGNDNNPVIRNKFLDVYIPNDLRAGDVVYVVDAVDSDEDNTLFYNLTGKSLGDKAYYSITVAVFDAGGLNTSASFTFYVDDYRKFPKWIATQSEANLIENSFGEIFQFKAQSPRNGSYFITYSILSGNDGSFSIDPLSGQLSISSELDRERRSIYRLWMAATDSDSPAKTSLTSISVVVEDKNDNSPVFDKVIYAAEILENSDAQQLVCVSAFDSDLGKNAKISYSIASGNLAEAFTIDSSTGCIKTMRSLDREETSNYRLAVLATDHGVPPLNAEALVKVEVLDEDDNAPKFSHLFHAEVYEDLKVGSPVLLISATDPDEHDNHTFSIDNETDIPFSIDNRTGQIWLRQPLDREKESSYRLRVRVSDGTWTVQTGAAISVLDVNDNAPVFEKNQYVLIVNGSQVGQAVGWIHAFDADDGINGNVSYRFEQDVRCLSIDAVSGDVRLLEVPDRGVVTATVIAQDNGVPAMTSSALVTIVFPSKRAPDCEIPVNVGTLNGTRLGRLEDYCGRIIGAKNLNATRQFSSEHSCVRIDGGGNLLISRDFPEGTDDVIIDFITELENGSAVVRAVKLEMSQGNEHSPQFVEKIFHFTISEDVTKGHLVGAVNATDADVGLSGKINYIMQSERDVPLCIHPNGSIIVSGILDYEMKKRYVFNVTATDHGQPPRKASAQVVVDLLDVNDNTPMLEDKELIYAVTSADDVICPAVSDIDTPNSDLEFFIDSSEAVTVTQHGCLKLDGTVPAAVSWTVSDDNQPVTARVKLLDMIPRKPDIRDEDVTISENSVDDTVVVSYGSVVFVEHSDQLSTESKDIKVKGGRGVHNETRTIYAKSKFGRIVRR</sequence>
<evidence type="ECO:0000313" key="13">
    <source>
        <dbReference type="Proteomes" id="UP000053660"/>
    </source>
</evidence>
<dbReference type="Gene3D" id="2.60.40.60">
    <property type="entry name" value="Cadherins"/>
    <property type="match status" value="12"/>
</dbReference>
<evidence type="ECO:0000256" key="10">
    <source>
        <dbReference type="PROSITE-ProRule" id="PRU00043"/>
    </source>
</evidence>
<dbReference type="SMART" id="SM00112">
    <property type="entry name" value="CA"/>
    <property type="match status" value="12"/>
</dbReference>
<dbReference type="PANTHER" id="PTHR24026:SF136">
    <property type="entry name" value="PROTOCADHERIN-23"/>
    <property type="match status" value="1"/>
</dbReference>
<feature type="domain" description="Cadherin" evidence="11">
    <location>
        <begin position="1237"/>
        <end position="1340"/>
    </location>
</feature>
<dbReference type="PROSITE" id="PS50268">
    <property type="entry name" value="CADHERIN_2"/>
    <property type="match status" value="12"/>
</dbReference>
<dbReference type="GO" id="GO:0005886">
    <property type="term" value="C:plasma membrane"/>
    <property type="evidence" value="ECO:0007669"/>
    <property type="project" value="InterPro"/>
</dbReference>
<keyword evidence="5 10" id="KW-0106">Calcium</keyword>
<evidence type="ECO:0000256" key="2">
    <source>
        <dbReference type="ARBA" id="ARBA00022536"/>
    </source>
</evidence>
<evidence type="ECO:0000256" key="9">
    <source>
        <dbReference type="ARBA" id="ARBA00023180"/>
    </source>
</evidence>
<dbReference type="InterPro" id="IPR020894">
    <property type="entry name" value="Cadherin_CS"/>
</dbReference>
<keyword evidence="2" id="KW-0245">EGF-like domain</keyword>
<evidence type="ECO:0000256" key="8">
    <source>
        <dbReference type="ARBA" id="ARBA00023136"/>
    </source>
</evidence>
<feature type="domain" description="Cadherin" evidence="11">
    <location>
        <begin position="78"/>
        <end position="172"/>
    </location>
</feature>
<feature type="domain" description="Cadherin" evidence="11">
    <location>
        <begin position="447"/>
        <end position="535"/>
    </location>
</feature>
<reference evidence="12 13" key="1">
    <citation type="submission" date="2014-03" db="EMBL/GenBank/DDBJ databases">
        <title>Draft genome of the hookworm Oesophagostomum dentatum.</title>
        <authorList>
            <person name="Mitreva M."/>
        </authorList>
    </citation>
    <scope>NUCLEOTIDE SEQUENCE [LARGE SCALE GENOMIC DNA]</scope>
    <source>
        <strain evidence="12 13">OD-Hann</strain>
    </source>
</reference>
<feature type="domain" description="Cadherin" evidence="11">
    <location>
        <begin position="1340"/>
        <end position="1438"/>
    </location>
</feature>
<dbReference type="InterPro" id="IPR015919">
    <property type="entry name" value="Cadherin-like_sf"/>
</dbReference>
<dbReference type="OrthoDB" id="6252479at2759"/>
<evidence type="ECO:0000313" key="12">
    <source>
        <dbReference type="EMBL" id="KHJ90244.1"/>
    </source>
</evidence>
<dbReference type="FunFam" id="2.60.40.60:FF:000092">
    <property type="entry name" value="Protocadherin 8"/>
    <property type="match status" value="1"/>
</dbReference>
<dbReference type="GO" id="GO:0005509">
    <property type="term" value="F:calcium ion binding"/>
    <property type="evidence" value="ECO:0007669"/>
    <property type="project" value="UniProtKB-UniRule"/>
</dbReference>
<feature type="domain" description="Cadherin" evidence="11">
    <location>
        <begin position="1167"/>
        <end position="1236"/>
    </location>
</feature>
<evidence type="ECO:0000256" key="6">
    <source>
        <dbReference type="ARBA" id="ARBA00022889"/>
    </source>
</evidence>
<keyword evidence="3" id="KW-0812">Transmembrane</keyword>
<proteinExistence type="predicted"/>
<dbReference type="GO" id="GO:0007156">
    <property type="term" value="P:homophilic cell adhesion via plasma membrane adhesion molecules"/>
    <property type="evidence" value="ECO:0007669"/>
    <property type="project" value="InterPro"/>
</dbReference>
<evidence type="ECO:0000259" key="11">
    <source>
        <dbReference type="PROSITE" id="PS50268"/>
    </source>
</evidence>
<keyword evidence="4" id="KW-0677">Repeat</keyword>
<dbReference type="FunFam" id="2.60.40.60:FF:000020">
    <property type="entry name" value="Dachsous cadherin-related 1b"/>
    <property type="match status" value="4"/>
</dbReference>
<dbReference type="SUPFAM" id="SSF49313">
    <property type="entry name" value="Cadherin-like"/>
    <property type="match status" value="12"/>
</dbReference>
<evidence type="ECO:0000256" key="7">
    <source>
        <dbReference type="ARBA" id="ARBA00022989"/>
    </source>
</evidence>
<dbReference type="EMBL" id="KN553231">
    <property type="protein sequence ID" value="KHJ90244.1"/>
    <property type="molecule type" value="Genomic_DNA"/>
</dbReference>
<dbReference type="PANTHER" id="PTHR24026">
    <property type="entry name" value="FAT ATYPICAL CADHERIN-RELATED"/>
    <property type="match status" value="1"/>
</dbReference>
<evidence type="ECO:0000256" key="1">
    <source>
        <dbReference type="ARBA" id="ARBA00004370"/>
    </source>
</evidence>